<evidence type="ECO:0000313" key="2">
    <source>
        <dbReference type="EMBL" id="CAI9567276.1"/>
    </source>
</evidence>
<evidence type="ECO:0000256" key="1">
    <source>
        <dbReference type="SAM" id="MobiDB-lite"/>
    </source>
</evidence>
<reference evidence="2" key="1">
    <citation type="submission" date="2023-05" db="EMBL/GenBank/DDBJ databases">
        <authorList>
            <person name="Stuckert A."/>
        </authorList>
    </citation>
    <scope>NUCLEOTIDE SEQUENCE</scope>
</reference>
<comment type="caution">
    <text evidence="2">The sequence shown here is derived from an EMBL/GenBank/DDBJ whole genome shotgun (WGS) entry which is preliminary data.</text>
</comment>
<accession>A0ABN9D6N4</accession>
<name>A0ABN9D6N4_9NEOB</name>
<dbReference type="SUPFAM" id="SSF54928">
    <property type="entry name" value="RNA-binding domain, RBD"/>
    <property type="match status" value="1"/>
</dbReference>
<sequence>MEPEDRFPFGYAWITFNKDDSIKKVLDQKDHFLHGYKIEVQLHEEHRNSAEEDYRQRNSEEDNM</sequence>
<keyword evidence="3" id="KW-1185">Reference proteome</keyword>
<feature type="region of interest" description="Disordered" evidence="1">
    <location>
        <begin position="44"/>
        <end position="64"/>
    </location>
</feature>
<gene>
    <name evidence="2" type="ORF">SPARVUS_LOCUS6504286</name>
</gene>
<evidence type="ECO:0008006" key="4">
    <source>
        <dbReference type="Google" id="ProtNLM"/>
    </source>
</evidence>
<evidence type="ECO:0000313" key="3">
    <source>
        <dbReference type="Proteomes" id="UP001162483"/>
    </source>
</evidence>
<organism evidence="2 3">
    <name type="scientific">Staurois parvus</name>
    <dbReference type="NCBI Taxonomy" id="386267"/>
    <lineage>
        <taxon>Eukaryota</taxon>
        <taxon>Metazoa</taxon>
        <taxon>Chordata</taxon>
        <taxon>Craniata</taxon>
        <taxon>Vertebrata</taxon>
        <taxon>Euteleostomi</taxon>
        <taxon>Amphibia</taxon>
        <taxon>Batrachia</taxon>
        <taxon>Anura</taxon>
        <taxon>Neobatrachia</taxon>
        <taxon>Ranoidea</taxon>
        <taxon>Ranidae</taxon>
        <taxon>Staurois</taxon>
    </lineage>
</organism>
<dbReference type="EMBL" id="CATNWA010014090">
    <property type="protein sequence ID" value="CAI9567276.1"/>
    <property type="molecule type" value="Genomic_DNA"/>
</dbReference>
<dbReference type="Gene3D" id="3.30.70.330">
    <property type="match status" value="1"/>
</dbReference>
<proteinExistence type="predicted"/>
<protein>
    <recommendedName>
        <fullName evidence="4">RRM domain-containing protein</fullName>
    </recommendedName>
</protein>
<dbReference type="InterPro" id="IPR012677">
    <property type="entry name" value="Nucleotide-bd_a/b_plait_sf"/>
</dbReference>
<dbReference type="InterPro" id="IPR035979">
    <property type="entry name" value="RBD_domain_sf"/>
</dbReference>
<dbReference type="Proteomes" id="UP001162483">
    <property type="component" value="Unassembled WGS sequence"/>
</dbReference>